<feature type="domain" description="Thiamine pyrophosphate enzyme TPP-binding" evidence="5">
    <location>
        <begin position="408"/>
        <end position="559"/>
    </location>
</feature>
<proteinExistence type="inferred from homology"/>
<feature type="domain" description="Thiamine pyrophosphate enzyme N-terminal TPP-binding" evidence="6">
    <location>
        <begin position="8"/>
        <end position="125"/>
    </location>
</feature>
<sequence>MRIEQNTTAAEALLMALKASGIDYLFANAGNDFALIIEALANPRLGDAMPEPITCMHETVTMGMAHGHYLASGRMQAVMVHVNVGMANALCGLLNAHSDNVPVFLLAGRTPLTEHGRDGARLTPVQYGQELYDQHAMVRELVKWEYELRYPEQACRLVSRAAALAMAEPRGPVFLGFPREPLLAPLPPGVRFEPFPVARPSAPYPDPAAIDELAQWLARARHPLIVAERGDPAGKVGTSLARLAQAHAIPVIEIMPVRNVMPSSHPMMLGHSAGDQFEAADVILVVDASTPWVERLHRPGPGKRIAHLGPDPLVGRQPVRSFQTDLAICCDTAAGLDALLAALPPPTGDVERRRAHYAQLSEQRRRHAREEALRGGGKPVSGAYISACVSDVLGDDGLCFSELGTVPDYMDLKGPNRYFFTPYSGALGWGVPAALGAQLADRDRLVVACVGDGSYVFANPVACHQIAEAQALPILTIVKNNGMWNAVRRSTLGVHGDGHAARAAVMPLTSLEPSPSYSMVAAASRAHVEVVEDGARLAGALERAIDVIRNERRQALVEVRTSLSATH</sequence>
<evidence type="ECO:0000256" key="1">
    <source>
        <dbReference type="ARBA" id="ARBA00007812"/>
    </source>
</evidence>
<protein>
    <submittedName>
        <fullName evidence="7">Thiamine pyrophosphate-requiring protein</fullName>
    </submittedName>
</protein>
<dbReference type="InterPro" id="IPR045229">
    <property type="entry name" value="TPP_enz"/>
</dbReference>
<dbReference type="InterPro" id="IPR012000">
    <property type="entry name" value="Thiamin_PyroP_enz_cen_dom"/>
</dbReference>
<feature type="domain" description="Thiamine pyrophosphate enzyme central" evidence="4">
    <location>
        <begin position="210"/>
        <end position="339"/>
    </location>
</feature>
<name>A0ABN1CUR9_9BURK</name>
<dbReference type="Pfam" id="PF00205">
    <property type="entry name" value="TPP_enzyme_M"/>
    <property type="match status" value="1"/>
</dbReference>
<organism evidence="7 8">
    <name type="scientific">Pigmentiphaga daeguensis</name>
    <dbReference type="NCBI Taxonomy" id="414049"/>
    <lineage>
        <taxon>Bacteria</taxon>
        <taxon>Pseudomonadati</taxon>
        <taxon>Pseudomonadota</taxon>
        <taxon>Betaproteobacteria</taxon>
        <taxon>Burkholderiales</taxon>
        <taxon>Alcaligenaceae</taxon>
        <taxon>Pigmentiphaga</taxon>
    </lineage>
</organism>
<dbReference type="PANTHER" id="PTHR18968:SF13">
    <property type="entry name" value="ACETOLACTATE SYNTHASE CATALYTIC SUBUNIT, MITOCHONDRIAL"/>
    <property type="match status" value="1"/>
</dbReference>
<evidence type="ECO:0000259" key="4">
    <source>
        <dbReference type="Pfam" id="PF00205"/>
    </source>
</evidence>
<gene>
    <name evidence="7" type="ORF">GCM10009097_49190</name>
</gene>
<dbReference type="SUPFAM" id="SSF52518">
    <property type="entry name" value="Thiamin diphosphate-binding fold (THDP-binding)"/>
    <property type="match status" value="2"/>
</dbReference>
<dbReference type="InterPro" id="IPR029035">
    <property type="entry name" value="DHS-like_NAD/FAD-binding_dom"/>
</dbReference>
<dbReference type="PANTHER" id="PTHR18968">
    <property type="entry name" value="THIAMINE PYROPHOSPHATE ENZYMES"/>
    <property type="match status" value="1"/>
</dbReference>
<dbReference type="Gene3D" id="3.40.50.1220">
    <property type="entry name" value="TPP-binding domain"/>
    <property type="match status" value="1"/>
</dbReference>
<dbReference type="NCBIfam" id="NF006203">
    <property type="entry name" value="PRK08327.1"/>
    <property type="match status" value="1"/>
</dbReference>
<evidence type="ECO:0000313" key="8">
    <source>
        <dbReference type="Proteomes" id="UP001501706"/>
    </source>
</evidence>
<reference evidence="7 8" key="1">
    <citation type="journal article" date="2019" name="Int. J. Syst. Evol. Microbiol.">
        <title>The Global Catalogue of Microorganisms (GCM) 10K type strain sequencing project: providing services to taxonomists for standard genome sequencing and annotation.</title>
        <authorList>
            <consortium name="The Broad Institute Genomics Platform"/>
            <consortium name="The Broad Institute Genome Sequencing Center for Infectious Disease"/>
            <person name="Wu L."/>
            <person name="Ma J."/>
        </authorList>
    </citation>
    <scope>NUCLEOTIDE SEQUENCE [LARGE SCALE GENOMIC DNA]</scope>
    <source>
        <strain evidence="7 8">JCM 14330</strain>
    </source>
</reference>
<comment type="caution">
    <text evidence="7">The sequence shown here is derived from an EMBL/GenBank/DDBJ whole genome shotgun (WGS) entry which is preliminary data.</text>
</comment>
<dbReference type="Proteomes" id="UP001501706">
    <property type="component" value="Unassembled WGS sequence"/>
</dbReference>
<keyword evidence="2 3" id="KW-0786">Thiamine pyrophosphate</keyword>
<dbReference type="RefSeq" id="WP_343928388.1">
    <property type="nucleotide sequence ID" value="NZ_BAAAEN010000026.1"/>
</dbReference>
<dbReference type="CDD" id="cd07035">
    <property type="entry name" value="TPP_PYR_POX_like"/>
    <property type="match status" value="1"/>
</dbReference>
<dbReference type="EMBL" id="BAAAEN010000026">
    <property type="protein sequence ID" value="GAA0525792.1"/>
    <property type="molecule type" value="Genomic_DNA"/>
</dbReference>
<dbReference type="InterPro" id="IPR011766">
    <property type="entry name" value="TPP_enzyme_TPP-bd"/>
</dbReference>
<dbReference type="Pfam" id="PF02775">
    <property type="entry name" value="TPP_enzyme_C"/>
    <property type="match status" value="1"/>
</dbReference>
<accession>A0ABN1CUR9</accession>
<evidence type="ECO:0000256" key="3">
    <source>
        <dbReference type="RuleBase" id="RU362132"/>
    </source>
</evidence>
<dbReference type="CDD" id="cd02002">
    <property type="entry name" value="TPP_BFDC"/>
    <property type="match status" value="1"/>
</dbReference>
<dbReference type="Gene3D" id="3.40.50.970">
    <property type="match status" value="2"/>
</dbReference>
<dbReference type="InterPro" id="IPR012001">
    <property type="entry name" value="Thiamin_PyroP_enz_TPP-bd_dom"/>
</dbReference>
<evidence type="ECO:0000313" key="7">
    <source>
        <dbReference type="EMBL" id="GAA0525792.1"/>
    </source>
</evidence>
<keyword evidence="8" id="KW-1185">Reference proteome</keyword>
<comment type="similarity">
    <text evidence="1 3">Belongs to the TPP enzyme family.</text>
</comment>
<evidence type="ECO:0000259" key="6">
    <source>
        <dbReference type="Pfam" id="PF02776"/>
    </source>
</evidence>
<dbReference type="SUPFAM" id="SSF52467">
    <property type="entry name" value="DHS-like NAD/FAD-binding domain"/>
    <property type="match status" value="1"/>
</dbReference>
<evidence type="ECO:0000256" key="2">
    <source>
        <dbReference type="ARBA" id="ARBA00023052"/>
    </source>
</evidence>
<evidence type="ECO:0000259" key="5">
    <source>
        <dbReference type="Pfam" id="PF02775"/>
    </source>
</evidence>
<dbReference type="Pfam" id="PF02776">
    <property type="entry name" value="TPP_enzyme_N"/>
    <property type="match status" value="1"/>
</dbReference>
<dbReference type="InterPro" id="IPR029061">
    <property type="entry name" value="THDP-binding"/>
</dbReference>